<dbReference type="NCBIfam" id="TIGR00002">
    <property type="entry name" value="S16"/>
    <property type="match status" value="1"/>
</dbReference>
<dbReference type="GO" id="GO:0015935">
    <property type="term" value="C:small ribosomal subunit"/>
    <property type="evidence" value="ECO:0007669"/>
    <property type="project" value="TreeGrafter"/>
</dbReference>
<dbReference type="PANTHER" id="PTHR12919">
    <property type="entry name" value="30S RIBOSOMAL PROTEIN S16"/>
    <property type="match status" value="1"/>
</dbReference>
<evidence type="ECO:0000256" key="2">
    <source>
        <dbReference type="ARBA" id="ARBA00023274"/>
    </source>
</evidence>
<evidence type="ECO:0000256" key="4">
    <source>
        <dbReference type="SAM" id="MobiDB-lite"/>
    </source>
</evidence>
<dbReference type="InterPro" id="IPR000307">
    <property type="entry name" value="Ribosomal_bS16"/>
</dbReference>
<dbReference type="InterPro" id="IPR023803">
    <property type="entry name" value="Ribosomal_bS16_dom_sf"/>
</dbReference>
<dbReference type="HAMAP" id="MF_00385">
    <property type="entry name" value="Ribosomal_bS16"/>
    <property type="match status" value="1"/>
</dbReference>
<evidence type="ECO:0000256" key="1">
    <source>
        <dbReference type="ARBA" id="ARBA00022980"/>
    </source>
</evidence>
<dbReference type="EMBL" id="MGIT01000006">
    <property type="protein sequence ID" value="OGM92471.1"/>
    <property type="molecule type" value="Genomic_DNA"/>
</dbReference>
<dbReference type="GO" id="GO:0003735">
    <property type="term" value="F:structural constituent of ribosome"/>
    <property type="evidence" value="ECO:0007669"/>
    <property type="project" value="InterPro"/>
</dbReference>
<dbReference type="Gene3D" id="3.30.1320.10">
    <property type="match status" value="1"/>
</dbReference>
<gene>
    <name evidence="3" type="primary">rpsP</name>
    <name evidence="5" type="ORF">A2372_00280</name>
</gene>
<comment type="caution">
    <text evidence="5">The sequence shown here is derived from an EMBL/GenBank/DDBJ whole genome shotgun (WGS) entry which is preliminary data.</text>
</comment>
<dbReference type="AlphaFoldDB" id="A0A1F8DV31"/>
<feature type="compositionally biased region" description="Low complexity" evidence="4">
    <location>
        <begin position="128"/>
        <end position="146"/>
    </location>
</feature>
<dbReference type="Pfam" id="PF00886">
    <property type="entry name" value="Ribosomal_S16"/>
    <property type="match status" value="1"/>
</dbReference>
<feature type="region of interest" description="Disordered" evidence="4">
    <location>
        <begin position="81"/>
        <end position="111"/>
    </location>
</feature>
<accession>A0A1F8DV31</accession>
<evidence type="ECO:0000256" key="3">
    <source>
        <dbReference type="HAMAP-Rule" id="MF_00385"/>
    </source>
</evidence>
<dbReference type="PANTHER" id="PTHR12919:SF20">
    <property type="entry name" value="SMALL RIBOSOMAL SUBUNIT PROTEIN BS16M"/>
    <property type="match status" value="1"/>
</dbReference>
<name>A0A1F8DV31_9BACT</name>
<comment type="similarity">
    <text evidence="3">Belongs to the bacterial ribosomal protein bS16 family.</text>
</comment>
<reference evidence="5 6" key="1">
    <citation type="journal article" date="2016" name="Nat. Commun.">
        <title>Thousands of microbial genomes shed light on interconnected biogeochemical processes in an aquifer system.</title>
        <authorList>
            <person name="Anantharaman K."/>
            <person name="Brown C.T."/>
            <person name="Hug L.A."/>
            <person name="Sharon I."/>
            <person name="Castelle C.J."/>
            <person name="Probst A.J."/>
            <person name="Thomas B.C."/>
            <person name="Singh A."/>
            <person name="Wilkins M.J."/>
            <person name="Karaoz U."/>
            <person name="Brodie E.L."/>
            <person name="Williams K.H."/>
            <person name="Hubbard S.S."/>
            <person name="Banfield J.F."/>
        </authorList>
    </citation>
    <scope>NUCLEOTIDE SEQUENCE [LARGE SCALE GENOMIC DNA]</scope>
</reference>
<dbReference type="STRING" id="1802559.A2372_00280"/>
<evidence type="ECO:0000313" key="5">
    <source>
        <dbReference type="EMBL" id="OGM92471.1"/>
    </source>
</evidence>
<sequence length="154" mass="16542">MLAIKLNRIGKKHQPTFRIVVAEKRSKMGGKYVEDLGFWNPREKTSSINKDRATYWIGVGAQPTDTVHNILVKGQIIKGKKRSSHDIKAHQEALDAPRKAAEAKAKADAEAAEAAKAAKVAEEAATKEAAAAAKEAEAVAEAPTAEATEETPTE</sequence>
<organism evidence="5 6">
    <name type="scientific">Candidatus Wolfebacteria bacterium RIFOXYB1_FULL_54_12</name>
    <dbReference type="NCBI Taxonomy" id="1802559"/>
    <lineage>
        <taxon>Bacteria</taxon>
        <taxon>Candidatus Wolfeibacteriota</taxon>
    </lineage>
</organism>
<proteinExistence type="inferred from homology"/>
<dbReference type="SUPFAM" id="SSF54565">
    <property type="entry name" value="Ribosomal protein S16"/>
    <property type="match status" value="1"/>
</dbReference>
<dbReference type="GO" id="GO:0006412">
    <property type="term" value="P:translation"/>
    <property type="evidence" value="ECO:0007669"/>
    <property type="project" value="UniProtKB-UniRule"/>
</dbReference>
<evidence type="ECO:0000313" key="6">
    <source>
        <dbReference type="Proteomes" id="UP000176422"/>
    </source>
</evidence>
<dbReference type="Proteomes" id="UP000176422">
    <property type="component" value="Unassembled WGS sequence"/>
</dbReference>
<feature type="compositionally biased region" description="Basic and acidic residues" evidence="4">
    <location>
        <begin position="84"/>
        <end position="109"/>
    </location>
</feature>
<keyword evidence="2 3" id="KW-0687">Ribonucleoprotein</keyword>
<protein>
    <recommendedName>
        <fullName evidence="3">Small ribosomal subunit protein bS16</fullName>
    </recommendedName>
</protein>
<keyword evidence="1 3" id="KW-0689">Ribosomal protein</keyword>
<feature type="region of interest" description="Disordered" evidence="4">
    <location>
        <begin position="128"/>
        <end position="154"/>
    </location>
</feature>
<dbReference type="GO" id="GO:0005737">
    <property type="term" value="C:cytoplasm"/>
    <property type="evidence" value="ECO:0007669"/>
    <property type="project" value="UniProtKB-ARBA"/>
</dbReference>